<organism evidence="2 3">
    <name type="scientific">Kribbella qitaiheensis</name>
    <dbReference type="NCBI Taxonomy" id="1544730"/>
    <lineage>
        <taxon>Bacteria</taxon>
        <taxon>Bacillati</taxon>
        <taxon>Actinomycetota</taxon>
        <taxon>Actinomycetes</taxon>
        <taxon>Propionibacteriales</taxon>
        <taxon>Kribbellaceae</taxon>
        <taxon>Kribbella</taxon>
    </lineage>
</organism>
<dbReference type="PANTHER" id="PTHR40624">
    <property type="entry name" value="BIOSYNTHESIS MONOOXYGENASE, PUTATIVE (AFU_ORTHOLOGUE AFUA_1G12025)-RELATED"/>
    <property type="match status" value="1"/>
</dbReference>
<dbReference type="Pfam" id="PF03992">
    <property type="entry name" value="ABM"/>
    <property type="match status" value="1"/>
</dbReference>
<feature type="domain" description="ABM" evidence="1">
    <location>
        <begin position="30"/>
        <end position="120"/>
    </location>
</feature>
<keyword evidence="2" id="KW-0560">Oxidoreductase</keyword>
<evidence type="ECO:0000313" key="2">
    <source>
        <dbReference type="EMBL" id="QNE20092.1"/>
    </source>
</evidence>
<reference evidence="3" key="1">
    <citation type="submission" date="2019-09" db="EMBL/GenBank/DDBJ databases">
        <title>Antimicrobial potential of Antarctic Bacteria.</title>
        <authorList>
            <person name="Benaud N."/>
            <person name="Edwards R.J."/>
            <person name="Ferrari B.C."/>
        </authorList>
    </citation>
    <scope>NUCLEOTIDE SEQUENCE [LARGE SCALE GENOMIC DNA]</scope>
    <source>
        <strain evidence="3">SPB151</strain>
    </source>
</reference>
<gene>
    <name evidence="2" type="ORF">F1D05_21970</name>
</gene>
<evidence type="ECO:0000259" key="1">
    <source>
        <dbReference type="PROSITE" id="PS51725"/>
    </source>
</evidence>
<dbReference type="PANTHER" id="PTHR40624:SF1">
    <property type="entry name" value="BIOSYNTHESIS MONOOXYGENASE, PUTATIVE (AFU_ORTHOLOGUE AFUA_1G12025)-RELATED"/>
    <property type="match status" value="1"/>
</dbReference>
<keyword evidence="3" id="KW-1185">Reference proteome</keyword>
<dbReference type="Proteomes" id="UP000515563">
    <property type="component" value="Chromosome"/>
</dbReference>
<dbReference type="SUPFAM" id="SSF54909">
    <property type="entry name" value="Dimeric alpha+beta barrel"/>
    <property type="match status" value="1"/>
</dbReference>
<dbReference type="PROSITE" id="PS51725">
    <property type="entry name" value="ABM"/>
    <property type="match status" value="1"/>
</dbReference>
<reference evidence="2 3" key="2">
    <citation type="journal article" date="2020" name="Microbiol. Resour. Announc.">
        <title>Antarctic desert soil bacteria exhibit high novel natural product potential, evaluated through long-read genome sequencing and comparative genomics.</title>
        <authorList>
            <person name="Benaud N."/>
            <person name="Edwards R.J."/>
            <person name="Amos T.G."/>
            <person name="D'Agostino P.M."/>
            <person name="Gutierrez-Chavez C."/>
            <person name="Montgomery K."/>
            <person name="Nicetic I."/>
            <person name="Ferrari B.C."/>
        </authorList>
    </citation>
    <scope>NUCLEOTIDE SEQUENCE [LARGE SCALE GENOMIC DNA]</scope>
    <source>
        <strain evidence="2 3">SPB151</strain>
    </source>
</reference>
<dbReference type="InterPro" id="IPR011008">
    <property type="entry name" value="Dimeric_a/b-barrel"/>
</dbReference>
<name>A0A7G6X1H7_9ACTN</name>
<dbReference type="EMBL" id="CP043661">
    <property type="protein sequence ID" value="QNE20092.1"/>
    <property type="molecule type" value="Genomic_DNA"/>
</dbReference>
<evidence type="ECO:0000313" key="3">
    <source>
        <dbReference type="Proteomes" id="UP000515563"/>
    </source>
</evidence>
<accession>A0A7G6X1H7</accession>
<keyword evidence="2" id="KW-0503">Monooxygenase</keyword>
<dbReference type="GO" id="GO:0004497">
    <property type="term" value="F:monooxygenase activity"/>
    <property type="evidence" value="ECO:0007669"/>
    <property type="project" value="UniProtKB-KW"/>
</dbReference>
<dbReference type="AlphaFoldDB" id="A0A7G6X1H7"/>
<dbReference type="KEGG" id="kqi:F1D05_21970"/>
<proteinExistence type="predicted"/>
<protein>
    <submittedName>
        <fullName evidence="2">Antibiotic biosynthesis monooxygenase</fullName>
    </submittedName>
</protein>
<dbReference type="InterPro" id="IPR007138">
    <property type="entry name" value="ABM_dom"/>
</dbReference>
<dbReference type="Gene3D" id="3.30.70.100">
    <property type="match status" value="1"/>
</dbReference>
<sequence>MPWATASAIALWSCSFRGRTRVRGSGGMMYGGLARFVVKPGKRDEFLEIVRWSARIAKESEPGTLRIDAWEVEAEPDVVYGYEAYTDREAFETHIQNEAVQKFGQILDTLVEGWTMVIPFGDSVASSAGD</sequence>